<accession>A0A0F7U4Q7</accession>
<feature type="region of interest" description="Disordered" evidence="2">
    <location>
        <begin position="1"/>
        <end position="75"/>
    </location>
</feature>
<evidence type="ECO:0000313" key="3">
    <source>
        <dbReference type="EMBL" id="CEJ62725.1"/>
    </source>
</evidence>
<feature type="compositionally biased region" description="Polar residues" evidence="2">
    <location>
        <begin position="1"/>
        <end position="13"/>
    </location>
</feature>
<dbReference type="EMBL" id="CDHK01000021">
    <property type="protein sequence ID" value="CEJ62725.1"/>
    <property type="molecule type" value="Genomic_DNA"/>
</dbReference>
<proteinExistence type="predicted"/>
<name>A0A0F7U4Q7_PENBI</name>
<reference evidence="4" key="1">
    <citation type="journal article" date="2015" name="Genome Announc.">
        <title>Draft genome sequence of the fungus Penicillium brasilianum MG11.</title>
        <authorList>
            <person name="Horn F."/>
            <person name="Linde J."/>
            <person name="Mattern D.J."/>
            <person name="Walther G."/>
            <person name="Guthke R."/>
            <person name="Brakhage A.A."/>
            <person name="Valiante V."/>
        </authorList>
    </citation>
    <scope>NUCLEOTIDE SEQUENCE [LARGE SCALE GENOMIC DNA]</scope>
    <source>
        <strain evidence="4">MG11</strain>
    </source>
</reference>
<evidence type="ECO:0000256" key="1">
    <source>
        <dbReference type="SAM" id="Coils"/>
    </source>
</evidence>
<gene>
    <name evidence="3" type="ORF">PMG11_11216</name>
</gene>
<evidence type="ECO:0000256" key="2">
    <source>
        <dbReference type="SAM" id="MobiDB-lite"/>
    </source>
</evidence>
<feature type="compositionally biased region" description="Basic and acidic residues" evidence="2">
    <location>
        <begin position="14"/>
        <end position="26"/>
    </location>
</feature>
<evidence type="ECO:0000313" key="4">
    <source>
        <dbReference type="Proteomes" id="UP000042958"/>
    </source>
</evidence>
<dbReference type="Proteomes" id="UP000042958">
    <property type="component" value="Unassembled WGS sequence"/>
</dbReference>
<keyword evidence="4" id="KW-1185">Reference proteome</keyword>
<dbReference type="AlphaFoldDB" id="A0A0F7U4Q7"/>
<protein>
    <submittedName>
        <fullName evidence="3">Uncharacterized protein</fullName>
    </submittedName>
</protein>
<feature type="coiled-coil region" evidence="1">
    <location>
        <begin position="108"/>
        <end position="156"/>
    </location>
</feature>
<sequence length="233" mass="26313">MMQPSIKSTQSERGYSRSKPDVHMGESGRFYSRPSATCNTYKHRVLRSAKRSATDQLPFPHKERRQDDSHDGRSVHKECFKHMSRVQEKLFRALEDQDQERVESAQIIQRLQMEKAEEMTKLRKALADNESLSCEAKNLQVEASQLQQQLESFNSAVQGQVAWNDLQPALYQAHGDLIAAATQFWRNMEAIQNRQLATYLPGSGVVDAAWAGQVSAQGPIVPTSLPEISELGE</sequence>
<keyword evidence="1" id="KW-0175">Coiled coil</keyword>
<organism evidence="3 4">
    <name type="scientific">Penicillium brasilianum</name>
    <dbReference type="NCBI Taxonomy" id="104259"/>
    <lineage>
        <taxon>Eukaryota</taxon>
        <taxon>Fungi</taxon>
        <taxon>Dikarya</taxon>
        <taxon>Ascomycota</taxon>
        <taxon>Pezizomycotina</taxon>
        <taxon>Eurotiomycetes</taxon>
        <taxon>Eurotiomycetidae</taxon>
        <taxon>Eurotiales</taxon>
        <taxon>Aspergillaceae</taxon>
        <taxon>Penicillium</taxon>
    </lineage>
</organism>
<dbReference type="OrthoDB" id="4360605at2759"/>
<feature type="compositionally biased region" description="Basic and acidic residues" evidence="2">
    <location>
        <begin position="60"/>
        <end position="75"/>
    </location>
</feature>
<feature type="compositionally biased region" description="Basic residues" evidence="2">
    <location>
        <begin position="41"/>
        <end position="50"/>
    </location>
</feature>